<dbReference type="Gene3D" id="3.20.20.140">
    <property type="entry name" value="Metal-dependent hydrolases"/>
    <property type="match status" value="1"/>
</dbReference>
<proteinExistence type="predicted"/>
<dbReference type="GO" id="GO:0035312">
    <property type="term" value="F:5'-3' DNA exonuclease activity"/>
    <property type="evidence" value="ECO:0007669"/>
    <property type="project" value="TreeGrafter"/>
</dbReference>
<dbReference type="PANTHER" id="PTHR42924:SF3">
    <property type="entry name" value="POLYMERASE_HISTIDINOL PHOSPHATASE N-TERMINAL DOMAIN-CONTAINING PROTEIN"/>
    <property type="match status" value="1"/>
</dbReference>
<keyword evidence="2" id="KW-1185">Reference proteome</keyword>
<dbReference type="OrthoDB" id="9791620at2"/>
<evidence type="ECO:0000313" key="1">
    <source>
        <dbReference type="EMBL" id="AKI96494.1"/>
    </source>
</evidence>
<protein>
    <recommendedName>
        <fullName evidence="3">Histidinol phosphatase</fullName>
    </recommendedName>
</protein>
<dbReference type="PANTHER" id="PTHR42924">
    <property type="entry name" value="EXONUCLEASE"/>
    <property type="match status" value="1"/>
</dbReference>
<dbReference type="SUPFAM" id="SSF89550">
    <property type="entry name" value="PHP domain-like"/>
    <property type="match status" value="1"/>
</dbReference>
<dbReference type="EMBL" id="CP011232">
    <property type="protein sequence ID" value="AKI96494.1"/>
    <property type="molecule type" value="Genomic_DNA"/>
</dbReference>
<organism evidence="1 2">
    <name type="scientific">Kosmotoga pacifica</name>
    <dbReference type="NCBI Taxonomy" id="1330330"/>
    <lineage>
        <taxon>Bacteria</taxon>
        <taxon>Thermotogati</taxon>
        <taxon>Thermotogota</taxon>
        <taxon>Thermotogae</taxon>
        <taxon>Kosmotogales</taxon>
        <taxon>Kosmotogaceae</taxon>
        <taxon>Kosmotoga</taxon>
    </lineage>
</organism>
<evidence type="ECO:0000313" key="2">
    <source>
        <dbReference type="Proteomes" id="UP000035159"/>
    </source>
</evidence>
<name>A0A0G2ZA93_9BACT</name>
<dbReference type="PATRIC" id="fig|1330330.3.peg.24"/>
<dbReference type="KEGG" id="kpf:IX53_00120"/>
<dbReference type="STRING" id="1330330.IX53_00120"/>
<dbReference type="Proteomes" id="UP000035159">
    <property type="component" value="Chromosome"/>
</dbReference>
<accession>A0A0G2ZA93</accession>
<gene>
    <name evidence="1" type="ORF">IX53_00120</name>
</gene>
<evidence type="ECO:0008006" key="3">
    <source>
        <dbReference type="Google" id="ProtNLM"/>
    </source>
</evidence>
<sequence length="221" mass="25411">MTPGAVAERLQELGIDWVAITDHNSAGNVRVFSEVLGKYGIVVIPGIEIHTLEDVHLLAFFKSVDIAEAYSDWLNNLIPNISVDPEKFGYQLYVNDKDEFIAFEEKWLGQPANLKLKEAIRSVIEFGGFYVYSHIERKMGVIYQLGFIPMLEENNRITVEISRKESLKTYQADKRLNLIHSSDAHALQHLKPVMKVKAEGRNFNEFIKCMSDRKRVKLLWE</sequence>
<dbReference type="CDD" id="cd07432">
    <property type="entry name" value="PHP_HisPPase"/>
    <property type="match status" value="1"/>
</dbReference>
<dbReference type="AlphaFoldDB" id="A0A0G2ZA93"/>
<reference evidence="1 2" key="1">
    <citation type="submission" date="2015-04" db="EMBL/GenBank/DDBJ databases">
        <title>Complete Genome Sequence of Kosmotoga pacifica SLHLJ1.</title>
        <authorList>
            <person name="Jiang L.J."/>
            <person name="Shao Z.Z."/>
            <person name="Jebbar M."/>
        </authorList>
    </citation>
    <scope>NUCLEOTIDE SEQUENCE [LARGE SCALE GENOMIC DNA]</scope>
    <source>
        <strain evidence="1 2">SLHLJ1</strain>
    </source>
</reference>
<dbReference type="GO" id="GO:0004534">
    <property type="term" value="F:5'-3' RNA exonuclease activity"/>
    <property type="evidence" value="ECO:0007669"/>
    <property type="project" value="TreeGrafter"/>
</dbReference>
<dbReference type="InterPro" id="IPR016195">
    <property type="entry name" value="Pol/histidinol_Pase-like"/>
</dbReference>
<dbReference type="InterPro" id="IPR052018">
    <property type="entry name" value="PHP_domain"/>
</dbReference>